<gene>
    <name evidence="8" type="ORF">AZF00_11850</name>
</gene>
<dbReference type="SUPFAM" id="SSF103473">
    <property type="entry name" value="MFS general substrate transporter"/>
    <property type="match status" value="1"/>
</dbReference>
<dbReference type="AlphaFoldDB" id="A0A127M6T8"/>
<evidence type="ECO:0000256" key="2">
    <source>
        <dbReference type="ARBA" id="ARBA00022448"/>
    </source>
</evidence>
<name>A0A127M6T8_9GAMM</name>
<dbReference type="PANTHER" id="PTHR23505">
    <property type="entry name" value="SPINSTER"/>
    <property type="match status" value="1"/>
</dbReference>
<keyword evidence="5 6" id="KW-0472">Membrane</keyword>
<evidence type="ECO:0000256" key="4">
    <source>
        <dbReference type="ARBA" id="ARBA00022989"/>
    </source>
</evidence>
<dbReference type="STRING" id="1470434.AZF00_11850"/>
<evidence type="ECO:0000313" key="9">
    <source>
        <dbReference type="Proteomes" id="UP000074119"/>
    </source>
</evidence>
<accession>A0A127M6T8</accession>
<dbReference type="InterPro" id="IPR020846">
    <property type="entry name" value="MFS_dom"/>
</dbReference>
<feature type="domain" description="Major facilitator superfamily (MFS) profile" evidence="7">
    <location>
        <begin position="1"/>
        <end position="147"/>
    </location>
</feature>
<comment type="subcellular location">
    <subcellularLocation>
        <location evidence="1">Membrane</location>
        <topology evidence="1">Multi-pass membrane protein</topology>
    </subcellularLocation>
</comment>
<dbReference type="Pfam" id="PF07690">
    <property type="entry name" value="MFS_1"/>
    <property type="match status" value="1"/>
</dbReference>
<evidence type="ECO:0000256" key="5">
    <source>
        <dbReference type="ARBA" id="ARBA00023136"/>
    </source>
</evidence>
<dbReference type="InterPro" id="IPR011701">
    <property type="entry name" value="MFS"/>
</dbReference>
<dbReference type="PANTHER" id="PTHR23505:SF79">
    <property type="entry name" value="PROTEIN SPINSTER"/>
    <property type="match status" value="1"/>
</dbReference>
<proteinExistence type="predicted"/>
<dbReference type="PROSITE" id="PS50850">
    <property type="entry name" value="MFS"/>
    <property type="match status" value="1"/>
</dbReference>
<evidence type="ECO:0000256" key="6">
    <source>
        <dbReference type="SAM" id="Phobius"/>
    </source>
</evidence>
<evidence type="ECO:0000256" key="3">
    <source>
        <dbReference type="ARBA" id="ARBA00022692"/>
    </source>
</evidence>
<feature type="transmembrane region" description="Helical" evidence="6">
    <location>
        <begin position="112"/>
        <end position="134"/>
    </location>
</feature>
<evidence type="ECO:0000313" key="8">
    <source>
        <dbReference type="EMBL" id="AMO68947.1"/>
    </source>
</evidence>
<keyword evidence="3 6" id="KW-0812">Transmembrane</keyword>
<evidence type="ECO:0000256" key="1">
    <source>
        <dbReference type="ARBA" id="ARBA00004141"/>
    </source>
</evidence>
<evidence type="ECO:0000259" key="7">
    <source>
        <dbReference type="PROSITE" id="PS50850"/>
    </source>
</evidence>
<feature type="transmembrane region" description="Helical" evidence="6">
    <location>
        <begin position="85"/>
        <end position="106"/>
    </location>
</feature>
<keyword evidence="2" id="KW-0813">Transport</keyword>
<dbReference type="InterPro" id="IPR036259">
    <property type="entry name" value="MFS_trans_sf"/>
</dbReference>
<dbReference type="InterPro" id="IPR044770">
    <property type="entry name" value="MFS_spinster-like"/>
</dbReference>
<dbReference type="GO" id="GO:0022857">
    <property type="term" value="F:transmembrane transporter activity"/>
    <property type="evidence" value="ECO:0007669"/>
    <property type="project" value="InterPro"/>
</dbReference>
<keyword evidence="4 6" id="KW-1133">Transmembrane helix</keyword>
<dbReference type="GO" id="GO:0016020">
    <property type="term" value="C:membrane"/>
    <property type="evidence" value="ECO:0007669"/>
    <property type="project" value="UniProtKB-SubCell"/>
</dbReference>
<reference evidence="8 9" key="1">
    <citation type="submission" date="2015-12" db="EMBL/GenBank/DDBJ databases">
        <authorList>
            <person name="Shamseldin A."/>
            <person name="Moawad H."/>
            <person name="Abd El-Rahim W.M."/>
            <person name="Sadowsky M.J."/>
        </authorList>
    </citation>
    <scope>NUCLEOTIDE SEQUENCE [LARGE SCALE GENOMIC DNA]</scope>
    <source>
        <strain evidence="8 9">SM2</strain>
    </source>
</reference>
<dbReference type="KEGG" id="zal:AZF00_11850"/>
<dbReference type="Proteomes" id="UP000074119">
    <property type="component" value="Chromosome"/>
</dbReference>
<dbReference type="Gene3D" id="1.20.1250.20">
    <property type="entry name" value="MFS general substrate transporter like domains"/>
    <property type="match status" value="1"/>
</dbReference>
<dbReference type="EMBL" id="CP014544">
    <property type="protein sequence ID" value="AMO68947.1"/>
    <property type="molecule type" value="Genomic_DNA"/>
</dbReference>
<organism evidence="8 9">
    <name type="scientific">Zhongshania aliphaticivorans</name>
    <dbReference type="NCBI Taxonomy" id="1470434"/>
    <lineage>
        <taxon>Bacteria</taxon>
        <taxon>Pseudomonadati</taxon>
        <taxon>Pseudomonadota</taxon>
        <taxon>Gammaproteobacteria</taxon>
        <taxon>Cellvibrionales</taxon>
        <taxon>Spongiibacteraceae</taxon>
        <taxon>Zhongshania</taxon>
    </lineage>
</organism>
<sequence length="147" mass="16225">MLTGFAFAVFYIVVGLPIARCADRSNRRNIVTYSVGLWSMMTAARGLAQNYWQLMLARIGVGVGEAGRSPPSHSMISDIFPMKELATAIATYNSGMLVGFLMGGWIQEYFGWRIALMAVVIPGIFFASVIKFTLKEPQPQRQLVNLA</sequence>
<protein>
    <recommendedName>
        <fullName evidence="7">Major facilitator superfamily (MFS) profile domain-containing protein</fullName>
    </recommendedName>
</protein>